<dbReference type="EMBL" id="JAVHUY010000007">
    <property type="protein sequence ID" value="MDQ7904681.1"/>
    <property type="molecule type" value="Genomic_DNA"/>
</dbReference>
<keyword evidence="4 6" id="KW-0663">Pyridoxal phosphate</keyword>
<dbReference type="InterPro" id="IPR051151">
    <property type="entry name" value="Group_II_Decarboxylase"/>
</dbReference>
<keyword evidence="5 6" id="KW-0456">Lyase</keyword>
<dbReference type="PANTHER" id="PTHR46101:SF2">
    <property type="entry name" value="SERINE DECARBOXYLASE"/>
    <property type="match status" value="1"/>
</dbReference>
<proteinExistence type="inferred from homology"/>
<evidence type="ECO:0000256" key="6">
    <source>
        <dbReference type="RuleBase" id="RU000382"/>
    </source>
</evidence>
<evidence type="ECO:0000256" key="7">
    <source>
        <dbReference type="SAM" id="MobiDB-lite"/>
    </source>
</evidence>
<evidence type="ECO:0000313" key="8">
    <source>
        <dbReference type="EMBL" id="MDQ7904681.1"/>
    </source>
</evidence>
<evidence type="ECO:0000256" key="2">
    <source>
        <dbReference type="ARBA" id="ARBA00009533"/>
    </source>
</evidence>
<comment type="caution">
    <text evidence="8">The sequence shown here is derived from an EMBL/GenBank/DDBJ whole genome shotgun (WGS) entry which is preliminary data.</text>
</comment>
<dbReference type="Pfam" id="PF00282">
    <property type="entry name" value="Pyridoxal_deC"/>
    <property type="match status" value="1"/>
</dbReference>
<feature type="region of interest" description="Disordered" evidence="7">
    <location>
        <begin position="371"/>
        <end position="400"/>
    </location>
</feature>
<evidence type="ECO:0000256" key="4">
    <source>
        <dbReference type="ARBA" id="ARBA00022898"/>
    </source>
</evidence>
<dbReference type="Gene3D" id="3.40.640.10">
    <property type="entry name" value="Type I PLP-dependent aspartate aminotransferase-like (Major domain)"/>
    <property type="match status" value="1"/>
</dbReference>
<dbReference type="Proteomes" id="UP001230908">
    <property type="component" value="Unassembled WGS sequence"/>
</dbReference>
<sequence>MSVDLTGLPAFADRLRSAGRYNIGFPGATDIDHTDLSPWWGRMLNNVGDAFADGLAVNHSKVWERQVLRFVADLLRAPTTWWGYVTSGASEGTLHALHQARRRFPTGVVYHSVAAHPSVAKAVDLLGMDAVVVRAGGRGEMDYHDLATVVGLHRDRPAVVVATAGTTLDEAVDDLRQIHAVLDEAAVVRRLVHVDAALAGIPLALLEPQDRSGIDFADGADSVVVSGHKFLGAPMPCGILITATPPAPPTGVCSYSGSPDTTVSGSRNGHTPLLLAHTISRLGRDGLHGRAVQARRLAGYTVRQLTGLGWPAWRHRHAFTVVLRTPPAPVLGKWVLAGDSGERCHIVCMPGVSAGQIDEFVSDLHAALTPTPGSSPLSGLDGADAGVPVPARRMSGTAVT</sequence>
<dbReference type="NCBIfam" id="NF002748">
    <property type="entry name" value="PRK02769.1"/>
    <property type="match status" value="1"/>
</dbReference>
<comment type="cofactor">
    <cofactor evidence="1 6">
        <name>pyridoxal 5'-phosphate</name>
        <dbReference type="ChEBI" id="CHEBI:597326"/>
    </cofactor>
</comment>
<evidence type="ECO:0000256" key="5">
    <source>
        <dbReference type="ARBA" id="ARBA00023239"/>
    </source>
</evidence>
<name>A0ABU0ZCA0_9ACTN</name>
<dbReference type="SUPFAM" id="SSF53383">
    <property type="entry name" value="PLP-dependent transferases"/>
    <property type="match status" value="1"/>
</dbReference>
<gene>
    <name evidence="8" type="ORF">RB614_09125</name>
</gene>
<dbReference type="InterPro" id="IPR015421">
    <property type="entry name" value="PyrdxlP-dep_Trfase_major"/>
</dbReference>
<dbReference type="RefSeq" id="WP_308711952.1">
    <property type="nucleotide sequence ID" value="NZ_JAVHUY010000007.1"/>
</dbReference>
<dbReference type="PANTHER" id="PTHR46101">
    <property type="match status" value="1"/>
</dbReference>
<dbReference type="EC" id="4.1.1.22" evidence="8"/>
<accession>A0ABU0ZCA0</accession>
<evidence type="ECO:0000256" key="1">
    <source>
        <dbReference type="ARBA" id="ARBA00001933"/>
    </source>
</evidence>
<protein>
    <submittedName>
        <fullName evidence="8">Histidine decarboxylase</fullName>
        <ecNumber evidence="8">4.1.1.22</ecNumber>
    </submittedName>
</protein>
<comment type="similarity">
    <text evidence="2 6">Belongs to the group II decarboxylase family.</text>
</comment>
<dbReference type="GO" id="GO:0004398">
    <property type="term" value="F:histidine decarboxylase activity"/>
    <property type="evidence" value="ECO:0007669"/>
    <property type="project" value="UniProtKB-EC"/>
</dbReference>
<dbReference type="InterPro" id="IPR002129">
    <property type="entry name" value="PyrdxlP-dep_de-COase"/>
</dbReference>
<dbReference type="InterPro" id="IPR015424">
    <property type="entry name" value="PyrdxlP-dep_Trfase"/>
</dbReference>
<evidence type="ECO:0000313" key="9">
    <source>
        <dbReference type="Proteomes" id="UP001230908"/>
    </source>
</evidence>
<keyword evidence="9" id="KW-1185">Reference proteome</keyword>
<evidence type="ECO:0000256" key="3">
    <source>
        <dbReference type="ARBA" id="ARBA00022793"/>
    </source>
</evidence>
<organism evidence="8 9">
    <name type="scientific">Phytohabitans maris</name>
    <dbReference type="NCBI Taxonomy" id="3071409"/>
    <lineage>
        <taxon>Bacteria</taxon>
        <taxon>Bacillati</taxon>
        <taxon>Actinomycetota</taxon>
        <taxon>Actinomycetes</taxon>
        <taxon>Micromonosporales</taxon>
        <taxon>Micromonosporaceae</taxon>
    </lineage>
</organism>
<keyword evidence="3" id="KW-0210">Decarboxylase</keyword>
<reference evidence="8 9" key="1">
    <citation type="submission" date="2023-08" db="EMBL/GenBank/DDBJ databases">
        <title>Phytohabitans sansha sp. nov., isolated from marine sediment.</title>
        <authorList>
            <person name="Zhao Y."/>
            <person name="Yi K."/>
        </authorList>
    </citation>
    <scope>NUCLEOTIDE SEQUENCE [LARGE SCALE GENOMIC DNA]</scope>
    <source>
        <strain evidence="8 9">ZYX-F-186</strain>
    </source>
</reference>